<evidence type="ECO:0000313" key="2">
    <source>
        <dbReference type="EMBL" id="KAJ3484015.1"/>
    </source>
</evidence>
<evidence type="ECO:0000256" key="1">
    <source>
        <dbReference type="SAM" id="MobiDB-lite"/>
    </source>
</evidence>
<keyword evidence="3" id="KW-1185">Reference proteome</keyword>
<feature type="region of interest" description="Disordered" evidence="1">
    <location>
        <begin position="244"/>
        <end position="319"/>
    </location>
</feature>
<comment type="caution">
    <text evidence="2">The sequence shown here is derived from an EMBL/GenBank/DDBJ whole genome shotgun (WGS) entry which is preliminary data.</text>
</comment>
<accession>A0A9W8JN47</accession>
<gene>
    <name evidence="2" type="ORF">NLJ89_g12016</name>
</gene>
<dbReference type="Proteomes" id="UP001148786">
    <property type="component" value="Unassembled WGS sequence"/>
</dbReference>
<dbReference type="OrthoDB" id="3048720at2759"/>
<dbReference type="EMBL" id="JANKHO010003379">
    <property type="protein sequence ID" value="KAJ3484015.1"/>
    <property type="molecule type" value="Genomic_DNA"/>
</dbReference>
<proteinExistence type="predicted"/>
<organism evidence="2 3">
    <name type="scientific">Agrocybe chaxingu</name>
    <dbReference type="NCBI Taxonomy" id="84603"/>
    <lineage>
        <taxon>Eukaryota</taxon>
        <taxon>Fungi</taxon>
        <taxon>Dikarya</taxon>
        <taxon>Basidiomycota</taxon>
        <taxon>Agaricomycotina</taxon>
        <taxon>Agaricomycetes</taxon>
        <taxon>Agaricomycetidae</taxon>
        <taxon>Agaricales</taxon>
        <taxon>Agaricineae</taxon>
        <taxon>Strophariaceae</taxon>
        <taxon>Agrocybe</taxon>
    </lineage>
</organism>
<sequence>MKADELRDQGETPTLDLLNSQEFRDEYNTLSREEREEIMNNHQDTTLAHHRKRPTAKARIQDVTVTLKNVRGLLQGLNMRVGVEAFFCVVRNTPDYHMDPIWFFTSKAMMEYMPIAVPFRQAWDLAQVGTKLEAFAIAGCDSINLHRTSKQKADEIKRQIRDKINLMLVEITNNENATMQYVNYEELVVQRYGVELVGWTYEKFVNPSELSTSLPPLRQLLDAINNGDCKFRKLTVAEVKARRQEYQKKVDDGTLPTNTRKPRKDKGTKRKKTGNNAADGDSNKENPDRDEGAPAPKLKRRRQNPKSNETVDGDADAQE</sequence>
<name>A0A9W8JN47_9AGAR</name>
<feature type="compositionally biased region" description="Basic residues" evidence="1">
    <location>
        <begin position="260"/>
        <end position="273"/>
    </location>
</feature>
<reference evidence="2" key="1">
    <citation type="submission" date="2022-07" db="EMBL/GenBank/DDBJ databases">
        <title>Genome Sequence of Agrocybe chaxingu.</title>
        <authorList>
            <person name="Buettner E."/>
        </authorList>
    </citation>
    <scope>NUCLEOTIDE SEQUENCE</scope>
    <source>
        <strain evidence="2">MP-N11</strain>
    </source>
</reference>
<protein>
    <submittedName>
        <fullName evidence="2">Uncharacterized protein</fullName>
    </submittedName>
</protein>
<evidence type="ECO:0000313" key="3">
    <source>
        <dbReference type="Proteomes" id="UP001148786"/>
    </source>
</evidence>
<feature type="compositionally biased region" description="Basic and acidic residues" evidence="1">
    <location>
        <begin position="281"/>
        <end position="292"/>
    </location>
</feature>
<dbReference type="AlphaFoldDB" id="A0A9W8JN47"/>